<proteinExistence type="inferred from homology"/>
<dbReference type="OrthoDB" id="65569at2759"/>
<dbReference type="InterPro" id="IPR001360">
    <property type="entry name" value="Glyco_hydro_1"/>
</dbReference>
<dbReference type="STRING" id="1214573.A0A0G2HT76"/>
<evidence type="ECO:0000256" key="1">
    <source>
        <dbReference type="RuleBase" id="RU003690"/>
    </source>
</evidence>
<gene>
    <name evidence="2" type="ORF">UCDDA912_g08728</name>
</gene>
<dbReference type="PANTHER" id="PTHR10353">
    <property type="entry name" value="GLYCOSYL HYDROLASE"/>
    <property type="match status" value="1"/>
</dbReference>
<organism evidence="2 3">
    <name type="scientific">Diaporthe ampelina</name>
    <dbReference type="NCBI Taxonomy" id="1214573"/>
    <lineage>
        <taxon>Eukaryota</taxon>
        <taxon>Fungi</taxon>
        <taxon>Dikarya</taxon>
        <taxon>Ascomycota</taxon>
        <taxon>Pezizomycotina</taxon>
        <taxon>Sordariomycetes</taxon>
        <taxon>Sordariomycetidae</taxon>
        <taxon>Diaporthales</taxon>
        <taxon>Diaporthaceae</taxon>
        <taxon>Diaporthe</taxon>
    </lineage>
</organism>
<dbReference type="InterPro" id="IPR017853">
    <property type="entry name" value="GH"/>
</dbReference>
<evidence type="ECO:0000313" key="2">
    <source>
        <dbReference type="EMBL" id="KKY31320.1"/>
    </source>
</evidence>
<sequence>MTSYSVSELDPSLKGALPANFQWGYATAAAQVGGAWNKDGKGLSIWDIWCHEEPSRVNDTSTNEDAVRSYDFYKEDVARMKDYGYYNNLLDELLSNGITPFVTLFHWDIPQEPQARYGGMLDKDKHTPDFVRSTEPFIVGHTELVSHGYVCDPYKKEFQPVQKGTMVDPKDVDAAQRKNEFEIGWFADPLYSKGQVDYPACMRAQLGERLPSFTEEEKKLIRGDSQFYDMNSYSAFYIKNRGDLPPDINDHKGNVKLHDTNRAGRSRGLESDTPWVRTAEWGWTKLLRWIWPVYITENGTTAKGEHDWVPKGPDDVLEDPHRTGFFNKYLTGIAKAFQEGVVIKSSFG</sequence>
<protein>
    <submittedName>
        <fullName evidence="2">Putative beta-glucosidase</fullName>
    </submittedName>
</protein>
<dbReference type="AlphaFoldDB" id="A0A0G2HT76"/>
<dbReference type="Proteomes" id="UP000034680">
    <property type="component" value="Unassembled WGS sequence"/>
</dbReference>
<reference evidence="2 3" key="1">
    <citation type="submission" date="2015-05" db="EMBL/GenBank/DDBJ databases">
        <title>Distinctive expansion of gene families associated with plant cell wall degradation and secondary metabolism in the genomes of grapevine trunk pathogens.</title>
        <authorList>
            <person name="Lawrence D.P."/>
            <person name="Travadon R."/>
            <person name="Rolshausen P.E."/>
            <person name="Baumgartner K."/>
        </authorList>
    </citation>
    <scope>NUCLEOTIDE SEQUENCE [LARGE SCALE GENOMIC DNA]</scope>
    <source>
        <strain evidence="2">DA912</strain>
    </source>
</reference>
<dbReference type="Gene3D" id="3.20.20.80">
    <property type="entry name" value="Glycosidases"/>
    <property type="match status" value="3"/>
</dbReference>
<comment type="similarity">
    <text evidence="1">Belongs to the glycosyl hydrolase 1 family.</text>
</comment>
<dbReference type="Pfam" id="PF00232">
    <property type="entry name" value="Glyco_hydro_1"/>
    <property type="match status" value="3"/>
</dbReference>
<dbReference type="GO" id="GO:0008422">
    <property type="term" value="F:beta-glucosidase activity"/>
    <property type="evidence" value="ECO:0007669"/>
    <property type="project" value="TreeGrafter"/>
</dbReference>
<dbReference type="SUPFAM" id="SSF51445">
    <property type="entry name" value="(Trans)glycosidases"/>
    <property type="match status" value="1"/>
</dbReference>
<evidence type="ECO:0000313" key="3">
    <source>
        <dbReference type="Proteomes" id="UP000034680"/>
    </source>
</evidence>
<reference evidence="2 3" key="2">
    <citation type="submission" date="2015-05" db="EMBL/GenBank/DDBJ databases">
        <authorList>
            <person name="Morales-Cruz A."/>
            <person name="Amrine K.C."/>
            <person name="Cantu D."/>
        </authorList>
    </citation>
    <scope>NUCLEOTIDE SEQUENCE [LARGE SCALE GENOMIC DNA]</scope>
    <source>
        <strain evidence="2">DA912</strain>
    </source>
</reference>
<dbReference type="PANTHER" id="PTHR10353:SF134">
    <property type="entry name" value="PUTATIVE (AFU_ORTHOLOGUE AFUA_3G12600)-RELATED"/>
    <property type="match status" value="1"/>
</dbReference>
<accession>A0A0G2HT76</accession>
<name>A0A0G2HT76_9PEZI</name>
<comment type="caution">
    <text evidence="2">The sequence shown here is derived from an EMBL/GenBank/DDBJ whole genome shotgun (WGS) entry which is preliminary data.</text>
</comment>
<keyword evidence="3" id="KW-1185">Reference proteome</keyword>
<dbReference type="GO" id="GO:0005975">
    <property type="term" value="P:carbohydrate metabolic process"/>
    <property type="evidence" value="ECO:0007669"/>
    <property type="project" value="InterPro"/>
</dbReference>
<dbReference type="EMBL" id="LCUC01000396">
    <property type="protein sequence ID" value="KKY31320.1"/>
    <property type="molecule type" value="Genomic_DNA"/>
</dbReference>